<dbReference type="PROSITE" id="PS50011">
    <property type="entry name" value="PROTEIN_KINASE_DOM"/>
    <property type="match status" value="1"/>
</dbReference>
<dbReference type="GO" id="GO:0004674">
    <property type="term" value="F:protein serine/threonine kinase activity"/>
    <property type="evidence" value="ECO:0007669"/>
    <property type="project" value="TreeGrafter"/>
</dbReference>
<dbReference type="AlphaFoldDB" id="A0A7S0JKZ5"/>
<dbReference type="SUPFAM" id="SSF56112">
    <property type="entry name" value="Protein kinase-like (PK-like)"/>
    <property type="match status" value="1"/>
</dbReference>
<dbReference type="EMBL" id="HBER01058024">
    <property type="protein sequence ID" value="CAD8553670.1"/>
    <property type="molecule type" value="Transcribed_RNA"/>
</dbReference>
<name>A0A7S0JKZ5_9EUKA</name>
<feature type="domain" description="Protein kinase" evidence="2">
    <location>
        <begin position="256"/>
        <end position="510"/>
    </location>
</feature>
<organism evidence="3">
    <name type="scientific">Calcidiscus leptoporus</name>
    <dbReference type="NCBI Taxonomy" id="127549"/>
    <lineage>
        <taxon>Eukaryota</taxon>
        <taxon>Haptista</taxon>
        <taxon>Haptophyta</taxon>
        <taxon>Prymnesiophyceae</taxon>
        <taxon>Coccolithales</taxon>
        <taxon>Calcidiscaceae</taxon>
        <taxon>Calcidiscus</taxon>
    </lineage>
</organism>
<dbReference type="CDD" id="cd13999">
    <property type="entry name" value="STKc_MAP3K-like"/>
    <property type="match status" value="1"/>
</dbReference>
<dbReference type="SMART" id="SM00220">
    <property type="entry name" value="S_TKc"/>
    <property type="match status" value="1"/>
</dbReference>
<protein>
    <recommendedName>
        <fullName evidence="2">Protein kinase domain-containing protein</fullName>
    </recommendedName>
</protein>
<dbReference type="PROSITE" id="PS00108">
    <property type="entry name" value="PROTEIN_KINASE_ST"/>
    <property type="match status" value="1"/>
</dbReference>
<feature type="region of interest" description="Disordered" evidence="1">
    <location>
        <begin position="1"/>
        <end position="46"/>
    </location>
</feature>
<dbReference type="InterPro" id="IPR001245">
    <property type="entry name" value="Ser-Thr/Tyr_kinase_cat_dom"/>
</dbReference>
<dbReference type="InterPro" id="IPR008271">
    <property type="entry name" value="Ser/Thr_kinase_AS"/>
</dbReference>
<gene>
    <name evidence="3" type="ORF">CLEP1334_LOCUS28961</name>
</gene>
<evidence type="ECO:0000313" key="3">
    <source>
        <dbReference type="EMBL" id="CAD8553670.1"/>
    </source>
</evidence>
<sequence length="635" mass="69603">MSESGSTDPGADGALSESLRGCTVKVAETSMPEERADSSEASSPAVESLMSRLPDKYARSTTTEDRAQHAALVERLLLEEQVHDGRRLVMEWQQPRGGDVHAKLYAVFRDRLSSLSSICGILSDLQMDIAEALVFCTTDGIAVDTFVCTSTNCDLHDPNSYTELLAEFERRLFEPLAQYMATGASDAWPPRNTTPPSTWGFAAADTPHASSGASTPPLKRPATAATGGSHGESSMIDWPWPSAQRAQWDERHFEGLRLTRFCAEGSDCKVWEASWGAATVAVKVLKDDPNIGKDALKGFMMEVEIWRNLRHPYICAFMGTCMHDGRPAMVLELMRGGSLHELLHAQDSGPLKAEKKGSIALEVASGLAYLHSQGIIHRDIKAANILLDEQQHAKVADFGISRTFGGELTAETGTYRAMAPEVITHKQYDSKCDIYSFGILLWELTHQQLPFSDYSPLQAAFAVAMEQRRPPLALSTELEAYGALILSCWQHSPHARPASETVVSECIQLLKELSARGDSKLSSARATAKPKSSRSAKASRSPPLPGRSLTSAAERALVAENRWASETQLHDMESNDMEAFFAEKPCHPPPPDSLQTAAHAAAPWAHRCAEMRHLDVKSASLAPWRWFNSQRHTRG</sequence>
<dbReference type="InterPro" id="IPR051681">
    <property type="entry name" value="Ser/Thr_Kinases-Pseudokinases"/>
</dbReference>
<dbReference type="InterPro" id="IPR011009">
    <property type="entry name" value="Kinase-like_dom_sf"/>
</dbReference>
<feature type="compositionally biased region" description="Low complexity" evidence="1">
    <location>
        <begin position="522"/>
        <end position="541"/>
    </location>
</feature>
<dbReference type="PANTHER" id="PTHR44329">
    <property type="entry name" value="SERINE/THREONINE-PROTEIN KINASE TNNI3K-RELATED"/>
    <property type="match status" value="1"/>
</dbReference>
<dbReference type="InterPro" id="IPR000719">
    <property type="entry name" value="Prot_kinase_dom"/>
</dbReference>
<accession>A0A7S0JKZ5</accession>
<dbReference type="Pfam" id="PF07714">
    <property type="entry name" value="PK_Tyr_Ser-Thr"/>
    <property type="match status" value="1"/>
</dbReference>
<evidence type="ECO:0000256" key="1">
    <source>
        <dbReference type="SAM" id="MobiDB-lite"/>
    </source>
</evidence>
<feature type="region of interest" description="Disordered" evidence="1">
    <location>
        <begin position="184"/>
        <end position="234"/>
    </location>
</feature>
<proteinExistence type="predicted"/>
<dbReference type="PRINTS" id="PR00109">
    <property type="entry name" value="TYRKINASE"/>
</dbReference>
<dbReference type="GO" id="GO:0005524">
    <property type="term" value="F:ATP binding"/>
    <property type="evidence" value="ECO:0007669"/>
    <property type="project" value="InterPro"/>
</dbReference>
<feature type="region of interest" description="Disordered" evidence="1">
    <location>
        <begin position="520"/>
        <end position="550"/>
    </location>
</feature>
<evidence type="ECO:0000259" key="2">
    <source>
        <dbReference type="PROSITE" id="PS50011"/>
    </source>
</evidence>
<dbReference type="Gene3D" id="1.10.510.10">
    <property type="entry name" value="Transferase(Phosphotransferase) domain 1"/>
    <property type="match status" value="1"/>
</dbReference>
<reference evidence="3" key="1">
    <citation type="submission" date="2021-01" db="EMBL/GenBank/DDBJ databases">
        <authorList>
            <person name="Corre E."/>
            <person name="Pelletier E."/>
            <person name="Niang G."/>
            <person name="Scheremetjew M."/>
            <person name="Finn R."/>
            <person name="Kale V."/>
            <person name="Holt S."/>
            <person name="Cochrane G."/>
            <person name="Meng A."/>
            <person name="Brown T."/>
            <person name="Cohen L."/>
        </authorList>
    </citation>
    <scope>NUCLEOTIDE SEQUENCE</scope>
    <source>
        <strain evidence="3">RCC1130</strain>
    </source>
</reference>